<evidence type="ECO:0000256" key="12">
    <source>
        <dbReference type="PROSITE-ProRule" id="PRU00309"/>
    </source>
</evidence>
<name>A0A8K0D579_IGNLU</name>
<dbReference type="Gene3D" id="6.20.210.20">
    <property type="entry name" value="THAP domain"/>
    <property type="match status" value="1"/>
</dbReference>
<evidence type="ECO:0000256" key="2">
    <source>
        <dbReference type="ARBA" id="ARBA00006177"/>
    </source>
</evidence>
<dbReference type="EMBL" id="VTPC01004719">
    <property type="protein sequence ID" value="KAF2896823.1"/>
    <property type="molecule type" value="Genomic_DNA"/>
</dbReference>
<comment type="caution">
    <text evidence="14">The sequence shown here is derived from an EMBL/GenBank/DDBJ whole genome shotgun (WGS) entry which is preliminary data.</text>
</comment>
<dbReference type="PROSITE" id="PS50950">
    <property type="entry name" value="ZF_THAP"/>
    <property type="match status" value="1"/>
</dbReference>
<dbReference type="SUPFAM" id="SSF57716">
    <property type="entry name" value="Glucocorticoid receptor-like (DNA-binding domain)"/>
    <property type="match status" value="1"/>
</dbReference>
<keyword evidence="9" id="KW-0804">Transcription</keyword>
<keyword evidence="11" id="KW-0131">Cell cycle</keyword>
<reference evidence="14" key="1">
    <citation type="submission" date="2019-08" db="EMBL/GenBank/DDBJ databases">
        <title>The genome of the North American firefly Photinus pyralis.</title>
        <authorList>
            <consortium name="Photinus pyralis genome working group"/>
            <person name="Fallon T.R."/>
            <person name="Sander Lower S.E."/>
            <person name="Weng J.-K."/>
        </authorList>
    </citation>
    <scope>NUCLEOTIDE SEQUENCE</scope>
    <source>
        <strain evidence="14">TRF0915ILg1</strain>
        <tissue evidence="14">Whole body</tissue>
    </source>
</reference>
<dbReference type="SMART" id="SM00980">
    <property type="entry name" value="THAP"/>
    <property type="match status" value="1"/>
</dbReference>
<evidence type="ECO:0000256" key="10">
    <source>
        <dbReference type="ARBA" id="ARBA00023242"/>
    </source>
</evidence>
<feature type="domain" description="THAP-type" evidence="13">
    <location>
        <begin position="1"/>
        <end position="87"/>
    </location>
</feature>
<keyword evidence="8 12" id="KW-0238">DNA-binding</keyword>
<dbReference type="AlphaFoldDB" id="A0A8K0D579"/>
<dbReference type="Pfam" id="PF05485">
    <property type="entry name" value="THAP"/>
    <property type="match status" value="1"/>
</dbReference>
<evidence type="ECO:0000256" key="4">
    <source>
        <dbReference type="ARBA" id="ARBA00022771"/>
    </source>
</evidence>
<keyword evidence="7" id="KW-0175">Coiled coil</keyword>
<evidence type="ECO:0000256" key="6">
    <source>
        <dbReference type="ARBA" id="ARBA00023015"/>
    </source>
</evidence>
<accession>A0A8K0D579</accession>
<evidence type="ECO:0000256" key="9">
    <source>
        <dbReference type="ARBA" id="ARBA00023163"/>
    </source>
</evidence>
<dbReference type="OrthoDB" id="6619240at2759"/>
<evidence type="ECO:0000313" key="15">
    <source>
        <dbReference type="Proteomes" id="UP000801492"/>
    </source>
</evidence>
<comment type="subcellular location">
    <subcellularLocation>
        <location evidence="1">Nucleus</location>
        <location evidence="1">Nucleoplasm</location>
    </subcellularLocation>
</comment>
<dbReference type="GO" id="GO:0043565">
    <property type="term" value="F:sequence-specific DNA binding"/>
    <property type="evidence" value="ECO:0007669"/>
    <property type="project" value="InterPro"/>
</dbReference>
<evidence type="ECO:0000256" key="5">
    <source>
        <dbReference type="ARBA" id="ARBA00022833"/>
    </source>
</evidence>
<evidence type="ECO:0000256" key="8">
    <source>
        <dbReference type="ARBA" id="ARBA00023125"/>
    </source>
</evidence>
<dbReference type="PANTHER" id="PTHR46600:SF1">
    <property type="entry name" value="THAP DOMAIN-CONTAINING PROTEIN 1"/>
    <property type="match status" value="1"/>
</dbReference>
<evidence type="ECO:0000256" key="1">
    <source>
        <dbReference type="ARBA" id="ARBA00004642"/>
    </source>
</evidence>
<gene>
    <name evidence="14" type="ORF">ILUMI_09353</name>
</gene>
<keyword evidence="5" id="KW-0862">Zinc</keyword>
<proteinExistence type="inferred from homology"/>
<evidence type="ECO:0000313" key="14">
    <source>
        <dbReference type="EMBL" id="KAF2896823.1"/>
    </source>
</evidence>
<evidence type="ECO:0000256" key="3">
    <source>
        <dbReference type="ARBA" id="ARBA00022723"/>
    </source>
</evidence>
<keyword evidence="4 12" id="KW-0863">Zinc-finger</keyword>
<organism evidence="14 15">
    <name type="scientific">Ignelater luminosus</name>
    <name type="common">Cucubano</name>
    <name type="synonym">Pyrophorus luminosus</name>
    <dbReference type="NCBI Taxonomy" id="2038154"/>
    <lineage>
        <taxon>Eukaryota</taxon>
        <taxon>Metazoa</taxon>
        <taxon>Ecdysozoa</taxon>
        <taxon>Arthropoda</taxon>
        <taxon>Hexapoda</taxon>
        <taxon>Insecta</taxon>
        <taxon>Pterygota</taxon>
        <taxon>Neoptera</taxon>
        <taxon>Endopterygota</taxon>
        <taxon>Coleoptera</taxon>
        <taxon>Polyphaga</taxon>
        <taxon>Elateriformia</taxon>
        <taxon>Elateroidea</taxon>
        <taxon>Elateridae</taxon>
        <taxon>Agrypninae</taxon>
        <taxon>Pyrophorini</taxon>
        <taxon>Ignelater</taxon>
    </lineage>
</organism>
<evidence type="ECO:0000256" key="11">
    <source>
        <dbReference type="ARBA" id="ARBA00023306"/>
    </source>
</evidence>
<dbReference type="SMART" id="SM00692">
    <property type="entry name" value="DM3"/>
    <property type="match status" value="1"/>
</dbReference>
<dbReference type="GO" id="GO:0005654">
    <property type="term" value="C:nucleoplasm"/>
    <property type="evidence" value="ECO:0007669"/>
    <property type="project" value="UniProtKB-SubCell"/>
</dbReference>
<evidence type="ECO:0000259" key="13">
    <source>
        <dbReference type="PROSITE" id="PS50950"/>
    </source>
</evidence>
<dbReference type="PANTHER" id="PTHR46600">
    <property type="entry name" value="THAP DOMAIN-CONTAINING"/>
    <property type="match status" value="1"/>
</dbReference>
<keyword evidence="3" id="KW-0479">Metal-binding</keyword>
<protein>
    <recommendedName>
        <fullName evidence="13">THAP-type domain-containing protein</fullName>
    </recommendedName>
</protein>
<keyword evidence="15" id="KW-1185">Reference proteome</keyword>
<comment type="similarity">
    <text evidence="2">Belongs to the THAP1 family.</text>
</comment>
<sequence>MTRKSKSKVYCSVPQCHNYISKTYSMHRFPRDKDLMTKWQLALQIGKPISKYMFVCSEHFLPTDYIKSSVPNPQKRQLKKGVIPSQKIPCVSHEKVSTLSSTRKKLLAEEVHVEQMYIDQTHVKEEANDAVVQISTSGTVLKERP</sequence>
<dbReference type="Proteomes" id="UP000801492">
    <property type="component" value="Unassembled WGS sequence"/>
</dbReference>
<dbReference type="InterPro" id="IPR006612">
    <property type="entry name" value="THAP_Znf"/>
</dbReference>
<evidence type="ECO:0000256" key="7">
    <source>
        <dbReference type="ARBA" id="ARBA00023054"/>
    </source>
</evidence>
<dbReference type="InterPro" id="IPR038441">
    <property type="entry name" value="THAP_Znf_sf"/>
</dbReference>
<dbReference type="GO" id="GO:0008270">
    <property type="term" value="F:zinc ion binding"/>
    <property type="evidence" value="ECO:0007669"/>
    <property type="project" value="UniProtKB-KW"/>
</dbReference>
<dbReference type="InterPro" id="IPR026516">
    <property type="entry name" value="THAP1/10"/>
</dbReference>
<keyword evidence="10" id="KW-0539">Nucleus</keyword>
<keyword evidence="6" id="KW-0805">Transcription regulation</keyword>